<dbReference type="AlphaFoldDB" id="A0A6H1ZRQ9"/>
<name>A0A6H1ZRQ9_9ZZZZ</name>
<accession>A0A6H1ZRQ9</accession>
<gene>
    <name evidence="1" type="ORF">TM448A01550_0012</name>
</gene>
<sequence>MKTGIKQVYKVVRIDGEELKSVWAGNPTGGIVISADGVVYKEGEITYAPKGQQGLSTFDTLLEAIAFASTQAMKYSRVVHEATPLGKRGEKVGSAYSWGNTAATYPAILLGKEVWKEEEKKPEPKFKIGDRVYFDGIEEVLTIKSFDWLGDHYAYRFNENCNFNSEWLLSPAPKPEPKFKVGDKVRIKDDWVGRKNRFGGTHETWNGKVSKIGIDCNGTFYVELTGYRWVMNEEEAIELVPVEEWVDVTKECTIKPYYGTSGMIVQITHNGKPIWLGANGIDNVHPQDHRKGLRGYKLELSGATTGDGCQYFKILQKQIK</sequence>
<proteinExistence type="predicted"/>
<organism evidence="1">
    <name type="scientific">viral metagenome</name>
    <dbReference type="NCBI Taxonomy" id="1070528"/>
    <lineage>
        <taxon>unclassified sequences</taxon>
        <taxon>metagenomes</taxon>
        <taxon>organismal metagenomes</taxon>
    </lineage>
</organism>
<evidence type="ECO:0000313" key="1">
    <source>
        <dbReference type="EMBL" id="QJA49997.1"/>
    </source>
</evidence>
<dbReference type="EMBL" id="MT144168">
    <property type="protein sequence ID" value="QJA49997.1"/>
    <property type="molecule type" value="Genomic_DNA"/>
</dbReference>
<protein>
    <submittedName>
        <fullName evidence="1">Uncharacterized protein</fullName>
    </submittedName>
</protein>
<reference evidence="1" key="1">
    <citation type="submission" date="2020-03" db="EMBL/GenBank/DDBJ databases">
        <title>The deep terrestrial virosphere.</title>
        <authorList>
            <person name="Holmfeldt K."/>
            <person name="Nilsson E."/>
            <person name="Simone D."/>
            <person name="Lopez-Fernandez M."/>
            <person name="Wu X."/>
            <person name="de Brujin I."/>
            <person name="Lundin D."/>
            <person name="Andersson A."/>
            <person name="Bertilsson S."/>
            <person name="Dopson M."/>
        </authorList>
    </citation>
    <scope>NUCLEOTIDE SEQUENCE</scope>
    <source>
        <strain evidence="1">TM448A01550</strain>
    </source>
</reference>